<dbReference type="Proteomes" id="UP000236311">
    <property type="component" value="Unassembled WGS sequence"/>
</dbReference>
<name>A0A2K4ZBZ9_9FIRM</name>
<accession>A0A2K4ZBZ9</accession>
<dbReference type="EMBL" id="OFSM01000003">
    <property type="protein sequence ID" value="SOY27986.1"/>
    <property type="molecule type" value="Genomic_DNA"/>
</dbReference>
<protein>
    <submittedName>
        <fullName evidence="1">Uncharacterized protein</fullName>
    </submittedName>
</protein>
<organism evidence="1 2">
    <name type="scientific">Acetatifactor muris</name>
    <dbReference type="NCBI Taxonomy" id="879566"/>
    <lineage>
        <taxon>Bacteria</taxon>
        <taxon>Bacillati</taxon>
        <taxon>Bacillota</taxon>
        <taxon>Clostridia</taxon>
        <taxon>Lachnospirales</taxon>
        <taxon>Lachnospiraceae</taxon>
        <taxon>Acetatifactor</taxon>
    </lineage>
</organism>
<gene>
    <name evidence="1" type="ORF">AMURIS_00691</name>
</gene>
<proteinExistence type="predicted"/>
<dbReference type="RefSeq" id="WP_103238101.1">
    <property type="nucleotide sequence ID" value="NZ_OFSM01000003.1"/>
</dbReference>
<dbReference type="OrthoDB" id="1722540at2"/>
<reference evidence="1 2" key="1">
    <citation type="submission" date="2018-01" db="EMBL/GenBank/DDBJ databases">
        <authorList>
            <person name="Gaut B.S."/>
            <person name="Morton B.R."/>
            <person name="Clegg M.T."/>
            <person name="Duvall M.R."/>
        </authorList>
    </citation>
    <scope>NUCLEOTIDE SEQUENCE [LARGE SCALE GENOMIC DNA]</scope>
    <source>
        <strain evidence="1">GP69</strain>
    </source>
</reference>
<keyword evidence="2" id="KW-1185">Reference proteome</keyword>
<sequence>MFGYIMINKAEMKFREFDVYHSFYCGICRELKKKYGVCGQMSLSYDMTFLAILLTGLYEPETRSGSCKCVAHPFESHETRNNIYTEYAADMNILFSCYKCRDDWEDERKFRKLIYGRVLEGRAGRLKELYGTKLRTINLLMQDFSEQEKAEAADIDALAGLFGAVMGEIMAVREDEWAESLRRLGFFLGKFIYLCDAYEAIEADIRKGTPNPLKQKYGNPDFEEECRTILMMMMSECCREFESLPILENVEILRNILYSGVWGRYEAVHDRRLQTKA</sequence>
<dbReference type="InterPro" id="IPR043740">
    <property type="entry name" value="DUF5685"/>
</dbReference>
<dbReference type="AlphaFoldDB" id="A0A2K4ZBZ9"/>
<dbReference type="Pfam" id="PF18937">
    <property type="entry name" value="DUF5685"/>
    <property type="match status" value="1"/>
</dbReference>
<evidence type="ECO:0000313" key="1">
    <source>
        <dbReference type="EMBL" id="SOY27986.1"/>
    </source>
</evidence>
<evidence type="ECO:0000313" key="2">
    <source>
        <dbReference type="Proteomes" id="UP000236311"/>
    </source>
</evidence>